<protein>
    <submittedName>
        <fullName evidence="6">APC family permease</fullName>
    </submittedName>
</protein>
<dbReference type="Pfam" id="PF13520">
    <property type="entry name" value="AA_permease_2"/>
    <property type="match status" value="1"/>
</dbReference>
<keyword evidence="3 5" id="KW-1133">Transmembrane helix</keyword>
<feature type="transmembrane region" description="Helical" evidence="5">
    <location>
        <begin position="24"/>
        <end position="43"/>
    </location>
</feature>
<keyword evidence="2 5" id="KW-0812">Transmembrane</keyword>
<dbReference type="PANTHER" id="PTHR11785:SF512">
    <property type="entry name" value="SOBREMESA, ISOFORM B"/>
    <property type="match status" value="1"/>
</dbReference>
<feature type="transmembrane region" description="Helical" evidence="5">
    <location>
        <begin position="201"/>
        <end position="222"/>
    </location>
</feature>
<evidence type="ECO:0000256" key="1">
    <source>
        <dbReference type="ARBA" id="ARBA00004141"/>
    </source>
</evidence>
<evidence type="ECO:0000256" key="4">
    <source>
        <dbReference type="ARBA" id="ARBA00023136"/>
    </source>
</evidence>
<dbReference type="EMBL" id="CP073078">
    <property type="protein sequence ID" value="QUD88387.1"/>
    <property type="molecule type" value="Genomic_DNA"/>
</dbReference>
<evidence type="ECO:0000313" key="7">
    <source>
        <dbReference type="Proteomes" id="UP000676409"/>
    </source>
</evidence>
<feature type="transmembrane region" description="Helical" evidence="5">
    <location>
        <begin position="55"/>
        <end position="74"/>
    </location>
</feature>
<dbReference type="PANTHER" id="PTHR11785">
    <property type="entry name" value="AMINO ACID TRANSPORTER"/>
    <property type="match status" value="1"/>
</dbReference>
<dbReference type="KEGG" id="caul:KCG34_00375"/>
<dbReference type="InterPro" id="IPR050598">
    <property type="entry name" value="AminoAcid_Transporter"/>
</dbReference>
<feature type="transmembrane region" description="Helical" evidence="5">
    <location>
        <begin position="128"/>
        <end position="152"/>
    </location>
</feature>
<dbReference type="Gene3D" id="1.20.1740.10">
    <property type="entry name" value="Amino acid/polyamine transporter I"/>
    <property type="match status" value="1"/>
</dbReference>
<feature type="transmembrane region" description="Helical" evidence="5">
    <location>
        <begin position="242"/>
        <end position="265"/>
    </location>
</feature>
<feature type="transmembrane region" description="Helical" evidence="5">
    <location>
        <begin position="401"/>
        <end position="424"/>
    </location>
</feature>
<evidence type="ECO:0000313" key="6">
    <source>
        <dbReference type="EMBL" id="QUD88387.1"/>
    </source>
</evidence>
<feature type="transmembrane region" description="Helical" evidence="5">
    <location>
        <begin position="436"/>
        <end position="454"/>
    </location>
</feature>
<keyword evidence="4 5" id="KW-0472">Membrane</keyword>
<evidence type="ECO:0000256" key="5">
    <source>
        <dbReference type="SAM" id="Phobius"/>
    </source>
</evidence>
<dbReference type="AlphaFoldDB" id="A0A975G0N9"/>
<reference evidence="6" key="1">
    <citation type="submission" date="2021-04" db="EMBL/GenBank/DDBJ databases">
        <title>The complete genome sequence of Caulobacter sp. S6.</title>
        <authorList>
            <person name="Tang Y."/>
            <person name="Ouyang W."/>
            <person name="Liu Q."/>
            <person name="Huang B."/>
            <person name="Guo Z."/>
            <person name="Lei P."/>
        </authorList>
    </citation>
    <scope>NUCLEOTIDE SEQUENCE</scope>
    <source>
        <strain evidence="6">S6</strain>
    </source>
</reference>
<dbReference type="InterPro" id="IPR002293">
    <property type="entry name" value="AA/rel_permease1"/>
</dbReference>
<feature type="transmembrane region" description="Helical" evidence="5">
    <location>
        <begin position="158"/>
        <end position="180"/>
    </location>
</feature>
<sequence>MTDQAGVSAPAAGHGKLHRQLSPFGVLLLTLSCLSPVFSVYGIGSDVLQHTGTGALGLFALGLACAFIWSAVYAELGSAYPYAGGDYVGVGSILGSWAGVATLAIWAATAGPAVAFQVQIISTYTRELVPGLPPSAVTFGSLALCVAVALMAVRTGALITGLFLAIEILAVLALILIGFAHPARGLAALAAHPVAIGSHGIMEPVALGVLALGAISAVYGTVGGNQAIGFGEELRDPHRNMGNVIVVACLIGAFGTALPVIAVLFGARDLTAVLRDPAPMAAFVNQAAGPWAGRALSAGVALAIFNATIAQIMFGARLYFSLGRDGIFPGPVNRLLAGVHEQSGAPRGATMVVAVFSLLCCFLSSHTLLIFNTGLLVYGWSLVCLSVLVGRRRGMTARPGYWRAPLGPLAPLLGLVMAGGFTLADLADHDAGRPSLILLGGVVLAAVAWSHFALRRRPGGWAPVLAE</sequence>
<dbReference type="GO" id="GO:0015179">
    <property type="term" value="F:L-amino acid transmembrane transporter activity"/>
    <property type="evidence" value="ECO:0007669"/>
    <property type="project" value="TreeGrafter"/>
</dbReference>
<evidence type="ECO:0000256" key="2">
    <source>
        <dbReference type="ARBA" id="ARBA00022692"/>
    </source>
</evidence>
<evidence type="ECO:0000256" key="3">
    <source>
        <dbReference type="ARBA" id="ARBA00022989"/>
    </source>
</evidence>
<dbReference type="GO" id="GO:0016020">
    <property type="term" value="C:membrane"/>
    <property type="evidence" value="ECO:0007669"/>
    <property type="project" value="UniProtKB-SubCell"/>
</dbReference>
<dbReference type="Proteomes" id="UP000676409">
    <property type="component" value="Chromosome"/>
</dbReference>
<dbReference type="PIRSF" id="PIRSF006060">
    <property type="entry name" value="AA_transporter"/>
    <property type="match status" value="1"/>
</dbReference>
<gene>
    <name evidence="6" type="ORF">KCG34_00375</name>
</gene>
<accession>A0A975G0N9</accession>
<dbReference type="RefSeq" id="WP_211938438.1">
    <property type="nucleotide sequence ID" value="NZ_CP073078.1"/>
</dbReference>
<name>A0A975G0N9_9CAUL</name>
<organism evidence="6 7">
    <name type="scientific">Phenylobacterium montanum</name>
    <dbReference type="NCBI Taxonomy" id="2823693"/>
    <lineage>
        <taxon>Bacteria</taxon>
        <taxon>Pseudomonadati</taxon>
        <taxon>Pseudomonadota</taxon>
        <taxon>Alphaproteobacteria</taxon>
        <taxon>Caulobacterales</taxon>
        <taxon>Caulobacteraceae</taxon>
        <taxon>Phenylobacterium</taxon>
    </lineage>
</organism>
<proteinExistence type="predicted"/>
<keyword evidence="7" id="KW-1185">Reference proteome</keyword>
<feature type="transmembrane region" description="Helical" evidence="5">
    <location>
        <begin position="371"/>
        <end position="389"/>
    </location>
</feature>
<comment type="subcellular location">
    <subcellularLocation>
        <location evidence="1">Membrane</location>
        <topology evidence="1">Multi-pass membrane protein</topology>
    </subcellularLocation>
</comment>
<feature type="transmembrane region" description="Helical" evidence="5">
    <location>
        <begin position="94"/>
        <end position="116"/>
    </location>
</feature>